<organism evidence="2 3">
    <name type="scientific">Oceanicoccus sagamiensis</name>
    <dbReference type="NCBI Taxonomy" id="716816"/>
    <lineage>
        <taxon>Bacteria</taxon>
        <taxon>Pseudomonadati</taxon>
        <taxon>Pseudomonadota</taxon>
        <taxon>Gammaproteobacteria</taxon>
        <taxon>Cellvibrionales</taxon>
        <taxon>Spongiibacteraceae</taxon>
        <taxon>Oceanicoccus</taxon>
    </lineage>
</organism>
<feature type="signal peptide" evidence="1">
    <location>
        <begin position="1"/>
        <end position="19"/>
    </location>
</feature>
<dbReference type="EMBL" id="CP019343">
    <property type="protein sequence ID" value="ARN73195.1"/>
    <property type="molecule type" value="Genomic_DNA"/>
</dbReference>
<evidence type="ECO:0000313" key="2">
    <source>
        <dbReference type="EMBL" id="ARN73195.1"/>
    </source>
</evidence>
<dbReference type="OrthoDB" id="5736775at2"/>
<dbReference type="RefSeq" id="WP_085757300.1">
    <property type="nucleotide sequence ID" value="NZ_CP019343.1"/>
</dbReference>
<proteinExistence type="predicted"/>
<evidence type="ECO:0000256" key="1">
    <source>
        <dbReference type="SAM" id="SignalP"/>
    </source>
</evidence>
<dbReference type="Proteomes" id="UP000193450">
    <property type="component" value="Chromosome"/>
</dbReference>
<keyword evidence="1" id="KW-0732">Signal</keyword>
<name>A0A1X9NBA0_9GAMM</name>
<feature type="chain" id="PRO_5012733685" evidence="1">
    <location>
        <begin position="20"/>
        <end position="97"/>
    </location>
</feature>
<sequence length="97" mass="11113">MKKLLSALALCSLASFAQAGCLDWKDQPPTIPAGDTATIEQMFKAQEEVKFYVNEGMEELECATNNFKYNHIVYRLKKLADNYNQELHSFKHKVAQR</sequence>
<evidence type="ECO:0000313" key="3">
    <source>
        <dbReference type="Proteomes" id="UP000193450"/>
    </source>
</evidence>
<dbReference type="AlphaFoldDB" id="A0A1X9NBA0"/>
<dbReference type="STRING" id="716816.BST96_03185"/>
<dbReference type="KEGG" id="osg:BST96_03185"/>
<protein>
    <submittedName>
        <fullName evidence="2">Uncharacterized protein</fullName>
    </submittedName>
</protein>
<gene>
    <name evidence="2" type="ORF">BST96_03185</name>
</gene>
<reference evidence="2 3" key="1">
    <citation type="submission" date="2016-11" db="EMBL/GenBank/DDBJ databases">
        <title>Trade-off between light-utilization and light-protection in marine flavobacteria.</title>
        <authorList>
            <person name="Kumagai Y."/>
        </authorList>
    </citation>
    <scope>NUCLEOTIDE SEQUENCE [LARGE SCALE GENOMIC DNA]</scope>
    <source>
        <strain evidence="2 3">NBRC 107125</strain>
    </source>
</reference>
<keyword evidence="3" id="KW-1185">Reference proteome</keyword>
<accession>A0A1X9NBA0</accession>